<dbReference type="PROSITE" id="PS50943">
    <property type="entry name" value="HTH_CROC1"/>
    <property type="match status" value="1"/>
</dbReference>
<protein>
    <submittedName>
        <fullName evidence="3">XRE family transcriptional regulator</fullName>
    </submittedName>
</protein>
<organism evidence="3 4">
    <name type="scientific">Kribbella pittospori</name>
    <dbReference type="NCBI Taxonomy" id="722689"/>
    <lineage>
        <taxon>Bacteria</taxon>
        <taxon>Bacillati</taxon>
        <taxon>Actinomycetota</taxon>
        <taxon>Actinomycetes</taxon>
        <taxon>Propionibacteriales</taxon>
        <taxon>Kribbellaceae</taxon>
        <taxon>Kribbella</taxon>
    </lineage>
</organism>
<dbReference type="InterPro" id="IPR041413">
    <property type="entry name" value="MLTR_LBD"/>
</dbReference>
<reference evidence="3 4" key="1">
    <citation type="submission" date="2019-02" db="EMBL/GenBank/DDBJ databases">
        <title>Kribbella capetownensis sp. nov. and Kribbella speibonae sp. nov., isolated from soil.</title>
        <authorList>
            <person name="Curtis S.M."/>
            <person name="Norton I."/>
            <person name="Everest G.J."/>
            <person name="Meyers P.R."/>
        </authorList>
    </citation>
    <scope>NUCLEOTIDE SEQUENCE [LARGE SCALE GENOMIC DNA]</scope>
    <source>
        <strain evidence="3 4">NRRL B-24813</strain>
    </source>
</reference>
<sequence>MWPSRPPGSARNRGPRRCLPGAPSTRRAPYSWCEQSDPSFSPCGRRARPCQDSVLRGGVVARFPRGEGNRRVAAPILGRMRAAPAEAEFGDLLRHWRSVRRFSQLDLASAAGSTPRYVSFVETGRSQPSREMVVRLAQALDVPLRERNGLLLAAGFAPLYPTAALGSAQLARVEEALASMLEQHEPYPAVVMDRGWNVLRANRGASHLFGTLLAPDPLPDPTNVLRLMIEPGPVRAAVLNWSSVAPALLERAAREAVGGVFDRDTAELVRRLRSRPDVSAVLAGQSVTAPSVPVLDVQFALGDQVVDLFSVVSTIGTPVDVTAQELRVEAFFPANQPTRATWHRLTAAGHPQRGRV</sequence>
<dbReference type="Gene3D" id="3.30.450.180">
    <property type="match status" value="1"/>
</dbReference>
<keyword evidence="4" id="KW-1185">Reference proteome</keyword>
<dbReference type="SUPFAM" id="SSF47413">
    <property type="entry name" value="lambda repressor-like DNA-binding domains"/>
    <property type="match status" value="1"/>
</dbReference>
<dbReference type="Pfam" id="PF13560">
    <property type="entry name" value="HTH_31"/>
    <property type="match status" value="1"/>
</dbReference>
<evidence type="ECO:0000313" key="4">
    <source>
        <dbReference type="Proteomes" id="UP000291144"/>
    </source>
</evidence>
<dbReference type="InterPro" id="IPR010982">
    <property type="entry name" value="Lambda_DNA-bd_dom_sf"/>
</dbReference>
<dbReference type="Pfam" id="PF17765">
    <property type="entry name" value="MLTR_LBD"/>
    <property type="match status" value="1"/>
</dbReference>
<accession>A0A4R0K343</accession>
<proteinExistence type="predicted"/>
<gene>
    <name evidence="3" type="ORF">E0H73_38910</name>
</gene>
<dbReference type="Proteomes" id="UP000291144">
    <property type="component" value="Unassembled WGS sequence"/>
</dbReference>
<dbReference type="InterPro" id="IPR001387">
    <property type="entry name" value="Cro/C1-type_HTH"/>
</dbReference>
<dbReference type="PANTHER" id="PTHR35010">
    <property type="entry name" value="BLL4672 PROTEIN-RELATED"/>
    <property type="match status" value="1"/>
</dbReference>
<evidence type="ECO:0000259" key="2">
    <source>
        <dbReference type="PROSITE" id="PS50943"/>
    </source>
</evidence>
<dbReference type="Gene3D" id="1.10.260.40">
    <property type="entry name" value="lambda repressor-like DNA-binding domains"/>
    <property type="match status" value="1"/>
</dbReference>
<feature type="domain" description="HTH cro/C1-type" evidence="2">
    <location>
        <begin position="93"/>
        <end position="147"/>
    </location>
</feature>
<dbReference type="SMART" id="SM00530">
    <property type="entry name" value="HTH_XRE"/>
    <property type="match status" value="1"/>
</dbReference>
<name>A0A4R0K343_9ACTN</name>
<dbReference type="PANTHER" id="PTHR35010:SF4">
    <property type="entry name" value="BLL5781 PROTEIN"/>
    <property type="match status" value="1"/>
</dbReference>
<evidence type="ECO:0000256" key="1">
    <source>
        <dbReference type="SAM" id="MobiDB-lite"/>
    </source>
</evidence>
<comment type="caution">
    <text evidence="3">The sequence shown here is derived from an EMBL/GenBank/DDBJ whole genome shotgun (WGS) entry which is preliminary data.</text>
</comment>
<dbReference type="AlphaFoldDB" id="A0A4R0K343"/>
<dbReference type="OrthoDB" id="2959414at2"/>
<dbReference type="CDD" id="cd00093">
    <property type="entry name" value="HTH_XRE"/>
    <property type="match status" value="1"/>
</dbReference>
<dbReference type="EMBL" id="SJKB01000019">
    <property type="protein sequence ID" value="TCC54421.1"/>
    <property type="molecule type" value="Genomic_DNA"/>
</dbReference>
<evidence type="ECO:0000313" key="3">
    <source>
        <dbReference type="EMBL" id="TCC54421.1"/>
    </source>
</evidence>
<feature type="region of interest" description="Disordered" evidence="1">
    <location>
        <begin position="1"/>
        <end position="31"/>
    </location>
</feature>
<dbReference type="GO" id="GO:0003677">
    <property type="term" value="F:DNA binding"/>
    <property type="evidence" value="ECO:0007669"/>
    <property type="project" value="InterPro"/>
</dbReference>